<accession>A0A1L9RI12</accession>
<dbReference type="Gene3D" id="3.40.50.10190">
    <property type="entry name" value="BRCT domain"/>
    <property type="match status" value="1"/>
</dbReference>
<feature type="region of interest" description="Disordered" evidence="8">
    <location>
        <begin position="566"/>
        <end position="606"/>
    </location>
</feature>
<keyword evidence="3" id="KW-0158">Chromosome</keyword>
<feature type="region of interest" description="Disordered" evidence="8">
    <location>
        <begin position="455"/>
        <end position="546"/>
    </location>
</feature>
<dbReference type="GO" id="GO:0030870">
    <property type="term" value="C:Mre11 complex"/>
    <property type="evidence" value="ECO:0007669"/>
    <property type="project" value="InterPro"/>
</dbReference>
<feature type="domain" description="FHA" evidence="9">
    <location>
        <begin position="24"/>
        <end position="87"/>
    </location>
</feature>
<dbReference type="InterPro" id="IPR043014">
    <property type="entry name" value="Nibrin_BRCT2_sf"/>
</dbReference>
<dbReference type="SMART" id="SM00240">
    <property type="entry name" value="FHA"/>
    <property type="match status" value="1"/>
</dbReference>
<feature type="compositionally biased region" description="Basic and acidic residues" evidence="8">
    <location>
        <begin position="524"/>
        <end position="546"/>
    </location>
</feature>
<dbReference type="Gene3D" id="2.60.200.20">
    <property type="match status" value="1"/>
</dbReference>
<keyword evidence="5" id="KW-0234">DNA repair</keyword>
<reference evidence="11" key="1">
    <citation type="journal article" date="2017" name="Genome Biol.">
        <title>Comparative genomics reveals high biological diversity and specific adaptations in the industrially and medically important fungal genus Aspergillus.</title>
        <authorList>
            <person name="de Vries R.P."/>
            <person name="Riley R."/>
            <person name="Wiebenga A."/>
            <person name="Aguilar-Osorio G."/>
            <person name="Amillis S."/>
            <person name="Uchima C.A."/>
            <person name="Anderluh G."/>
            <person name="Asadollahi M."/>
            <person name="Askin M."/>
            <person name="Barry K."/>
            <person name="Battaglia E."/>
            <person name="Bayram O."/>
            <person name="Benocci T."/>
            <person name="Braus-Stromeyer S.A."/>
            <person name="Caldana C."/>
            <person name="Canovas D."/>
            <person name="Cerqueira G.C."/>
            <person name="Chen F."/>
            <person name="Chen W."/>
            <person name="Choi C."/>
            <person name="Clum A."/>
            <person name="Dos Santos R.A."/>
            <person name="Damasio A.R."/>
            <person name="Diallinas G."/>
            <person name="Emri T."/>
            <person name="Fekete E."/>
            <person name="Flipphi M."/>
            <person name="Freyberg S."/>
            <person name="Gallo A."/>
            <person name="Gournas C."/>
            <person name="Habgood R."/>
            <person name="Hainaut M."/>
            <person name="Harispe M.L."/>
            <person name="Henrissat B."/>
            <person name="Hilden K.S."/>
            <person name="Hope R."/>
            <person name="Hossain A."/>
            <person name="Karabika E."/>
            <person name="Karaffa L."/>
            <person name="Karanyi Z."/>
            <person name="Krasevec N."/>
            <person name="Kuo A."/>
            <person name="Kusch H."/>
            <person name="LaButti K."/>
            <person name="Lagendijk E.L."/>
            <person name="Lapidus A."/>
            <person name="Levasseur A."/>
            <person name="Lindquist E."/>
            <person name="Lipzen A."/>
            <person name="Logrieco A.F."/>
            <person name="MacCabe A."/>
            <person name="Maekelae M.R."/>
            <person name="Malavazi I."/>
            <person name="Melin P."/>
            <person name="Meyer V."/>
            <person name="Mielnichuk N."/>
            <person name="Miskei M."/>
            <person name="Molnar A.P."/>
            <person name="Mule G."/>
            <person name="Ngan C.Y."/>
            <person name="Orejas M."/>
            <person name="Orosz E."/>
            <person name="Ouedraogo J.P."/>
            <person name="Overkamp K.M."/>
            <person name="Park H.-S."/>
            <person name="Perrone G."/>
            <person name="Piumi F."/>
            <person name="Punt P.J."/>
            <person name="Ram A.F."/>
            <person name="Ramon A."/>
            <person name="Rauscher S."/>
            <person name="Record E."/>
            <person name="Riano-Pachon D.M."/>
            <person name="Robert V."/>
            <person name="Roehrig J."/>
            <person name="Ruller R."/>
            <person name="Salamov A."/>
            <person name="Salih N.S."/>
            <person name="Samson R.A."/>
            <person name="Sandor E."/>
            <person name="Sanguinetti M."/>
            <person name="Schuetze T."/>
            <person name="Sepcic K."/>
            <person name="Shelest E."/>
            <person name="Sherlock G."/>
            <person name="Sophianopoulou V."/>
            <person name="Squina F.M."/>
            <person name="Sun H."/>
            <person name="Susca A."/>
            <person name="Todd R.B."/>
            <person name="Tsang A."/>
            <person name="Unkles S.E."/>
            <person name="van de Wiele N."/>
            <person name="van Rossen-Uffink D."/>
            <person name="Oliveira J.V."/>
            <person name="Vesth T.C."/>
            <person name="Visser J."/>
            <person name="Yu J.-H."/>
            <person name="Zhou M."/>
            <person name="Andersen M.R."/>
            <person name="Archer D.B."/>
            <person name="Baker S.E."/>
            <person name="Benoit I."/>
            <person name="Brakhage A.A."/>
            <person name="Braus G.H."/>
            <person name="Fischer R."/>
            <person name="Frisvad J.C."/>
            <person name="Goldman G.H."/>
            <person name="Houbraken J."/>
            <person name="Oakley B."/>
            <person name="Pocsi I."/>
            <person name="Scazzocchio C."/>
            <person name="Seiboth B."/>
            <person name="vanKuyk P.A."/>
            <person name="Wortman J."/>
            <person name="Dyer P.S."/>
            <person name="Grigoriev I.V."/>
        </authorList>
    </citation>
    <scope>NUCLEOTIDE SEQUENCE [LARGE SCALE GENOMIC DNA]</scope>
    <source>
        <strain evidence="11">DTO 134E9</strain>
    </source>
</reference>
<dbReference type="RefSeq" id="XP_040688174.1">
    <property type="nucleotide sequence ID" value="XM_040838540.1"/>
</dbReference>
<dbReference type="PANTHER" id="PTHR12162:SF0">
    <property type="entry name" value="NIBRIN"/>
    <property type="match status" value="1"/>
</dbReference>
<dbReference type="Pfam" id="PF00498">
    <property type="entry name" value="FHA"/>
    <property type="match status" value="1"/>
</dbReference>
<dbReference type="FunFam" id="2.60.200.20:FF:000082">
    <property type="entry name" value="DNA damage response protein RcaA"/>
    <property type="match status" value="1"/>
</dbReference>
<feature type="compositionally biased region" description="Polar residues" evidence="8">
    <location>
        <begin position="364"/>
        <end position="382"/>
    </location>
</feature>
<dbReference type="InterPro" id="IPR032429">
    <property type="entry name" value="Nibrin_BRCT2"/>
</dbReference>
<sequence length="705" mass="79279">MWILDSEGDFLDGKRVWLRPGKKYLFGRIKQDGVRHAIQHNSISRKHMVIEVASVKPGDEARPYAKSKIFVSDQGSKVGTQVDGEQIESGSKKLLAGEEHTIKLGRYKHDLRIKWQPVILTFSLSSKELKAKDPLARVRSRVEDLDIKTIVEYVGKTTHVVSKKRNTSKGLQGLVNGKYIVQDSYIDALVYAATPSDLEALESLSPLESDFDSAWPDPMEHVPPPGNEPVQRPAEAFVPNASRMNIFDGYTFIFGDPSQYDNLQAPINEGHGKALLYPIENGVTTPAEIVQYMRNAAGQKGLGEERDGPGGVVLVRFRASGDYEKWSNDLDKQVAQMTDQRVIEQKEFLDAILGNDATPLCRQLLSSPESSPDTRMEPQSQAAMVPDNSQSQSPLTSQPPEEPSQAPKSKAKASRVRPFVSKMKTFDDGFDIASIPAYEPEADIPSPPPMDMEVIPEEPSQAQPNMEEEEEDVMSSLLPGAKALKRRRAETVHLDQDDSKSHVKQEVERKPKRQKLDVIQAARQHREAEDDARRKQEEASFQDSLKDTDIEKLKDLAIVEEMEVPSRLARAQSTDKGDRWDERWNGRKNFKKFRAKGDSSQPRHRVQTVIVPLEEVTRKEFGIGDHHWVSTRKSPENSPPPASRSVRSTFVSQENASSSPPQSTAPVESQTPAPVSQARSQKRAREVRDSESDDDELRFRFRRRR</sequence>
<feature type="compositionally biased region" description="Low complexity" evidence="8">
    <location>
        <begin position="389"/>
        <end position="405"/>
    </location>
</feature>
<comment type="subcellular location">
    <subcellularLocation>
        <location evidence="2">Chromosome</location>
    </subcellularLocation>
    <subcellularLocation>
        <location evidence="1">Nucleus</location>
    </subcellularLocation>
</comment>
<dbReference type="AlphaFoldDB" id="A0A1L9RI12"/>
<evidence type="ECO:0000313" key="10">
    <source>
        <dbReference type="EMBL" id="OJJ34498.1"/>
    </source>
</evidence>
<evidence type="ECO:0000259" key="9">
    <source>
        <dbReference type="PROSITE" id="PS50006"/>
    </source>
</evidence>
<dbReference type="GO" id="GO:0007095">
    <property type="term" value="P:mitotic G2 DNA damage checkpoint signaling"/>
    <property type="evidence" value="ECO:0007669"/>
    <property type="project" value="InterPro"/>
</dbReference>
<keyword evidence="6" id="KW-0539">Nucleus</keyword>
<feature type="compositionally biased region" description="Polar residues" evidence="8">
    <location>
        <begin position="645"/>
        <end position="679"/>
    </location>
</feature>
<evidence type="ECO:0000256" key="1">
    <source>
        <dbReference type="ARBA" id="ARBA00004123"/>
    </source>
</evidence>
<evidence type="ECO:0000256" key="4">
    <source>
        <dbReference type="ARBA" id="ARBA00022763"/>
    </source>
</evidence>
<dbReference type="InterPro" id="IPR000253">
    <property type="entry name" value="FHA_dom"/>
</dbReference>
<feature type="region of interest" description="Disordered" evidence="8">
    <location>
        <begin position="362"/>
        <end position="416"/>
    </location>
</feature>
<dbReference type="GO" id="GO:0003684">
    <property type="term" value="F:damaged DNA binding"/>
    <property type="evidence" value="ECO:0007669"/>
    <property type="project" value="TreeGrafter"/>
</dbReference>
<organism evidence="10 11">
    <name type="scientific">Aspergillus wentii DTO 134E9</name>
    <dbReference type="NCBI Taxonomy" id="1073089"/>
    <lineage>
        <taxon>Eukaryota</taxon>
        <taxon>Fungi</taxon>
        <taxon>Dikarya</taxon>
        <taxon>Ascomycota</taxon>
        <taxon>Pezizomycotina</taxon>
        <taxon>Eurotiomycetes</taxon>
        <taxon>Eurotiomycetidae</taxon>
        <taxon>Eurotiales</taxon>
        <taxon>Aspergillaceae</taxon>
        <taxon>Aspergillus</taxon>
        <taxon>Aspergillus subgen. Cremei</taxon>
    </lineage>
</organism>
<dbReference type="SUPFAM" id="SSF49879">
    <property type="entry name" value="SMAD/FHA domain"/>
    <property type="match status" value="1"/>
</dbReference>
<dbReference type="GeneID" id="63754388"/>
<keyword evidence="11" id="KW-1185">Reference proteome</keyword>
<dbReference type="OrthoDB" id="552194at2759"/>
<dbReference type="VEuPathDB" id="FungiDB:ASPWEDRAFT_60863"/>
<dbReference type="GO" id="GO:0000724">
    <property type="term" value="P:double-strand break repair via homologous recombination"/>
    <property type="evidence" value="ECO:0007669"/>
    <property type="project" value="TreeGrafter"/>
</dbReference>
<dbReference type="InterPro" id="IPR040227">
    <property type="entry name" value="Nibrin-rel"/>
</dbReference>
<dbReference type="Proteomes" id="UP000184383">
    <property type="component" value="Unassembled WGS sequence"/>
</dbReference>
<dbReference type="PANTHER" id="PTHR12162">
    <property type="entry name" value="NIBRIN-RELATED"/>
    <property type="match status" value="1"/>
</dbReference>
<proteinExistence type="inferred from homology"/>
<evidence type="ECO:0000256" key="6">
    <source>
        <dbReference type="ARBA" id="ARBA00023242"/>
    </source>
</evidence>
<evidence type="ECO:0000256" key="2">
    <source>
        <dbReference type="ARBA" id="ARBA00004286"/>
    </source>
</evidence>
<evidence type="ECO:0000256" key="3">
    <source>
        <dbReference type="ARBA" id="ARBA00022454"/>
    </source>
</evidence>
<dbReference type="InterPro" id="IPR008984">
    <property type="entry name" value="SMAD_FHA_dom_sf"/>
</dbReference>
<name>A0A1L9RI12_ASPWE</name>
<evidence type="ECO:0000313" key="11">
    <source>
        <dbReference type="Proteomes" id="UP000184383"/>
    </source>
</evidence>
<feature type="compositionally biased region" description="Basic and acidic residues" evidence="8">
    <location>
        <begin position="573"/>
        <end position="585"/>
    </location>
</feature>
<dbReference type="EMBL" id="KV878213">
    <property type="protein sequence ID" value="OJJ34498.1"/>
    <property type="molecule type" value="Genomic_DNA"/>
</dbReference>
<feature type="region of interest" description="Disordered" evidence="8">
    <location>
        <begin position="621"/>
        <end position="705"/>
    </location>
</feature>
<dbReference type="STRING" id="1073089.A0A1L9RI12"/>
<dbReference type="Gene3D" id="3.40.50.10980">
    <property type="entry name" value="Nibrin, BRCT2 domain"/>
    <property type="match status" value="1"/>
</dbReference>
<dbReference type="GO" id="GO:0005694">
    <property type="term" value="C:chromosome"/>
    <property type="evidence" value="ECO:0007669"/>
    <property type="project" value="UniProtKB-SubCell"/>
</dbReference>
<comment type="similarity">
    <text evidence="7">Belongs to the Nibrin family.</text>
</comment>
<evidence type="ECO:0000256" key="8">
    <source>
        <dbReference type="SAM" id="MobiDB-lite"/>
    </source>
</evidence>
<keyword evidence="4" id="KW-0227">DNA damage</keyword>
<dbReference type="InterPro" id="IPR036420">
    <property type="entry name" value="BRCT_dom_sf"/>
</dbReference>
<dbReference type="Pfam" id="PF16508">
    <property type="entry name" value="NIBRIN_BRCT_II"/>
    <property type="match status" value="1"/>
</dbReference>
<protein>
    <recommendedName>
        <fullName evidence="9">FHA domain-containing protein</fullName>
    </recommendedName>
</protein>
<dbReference type="PROSITE" id="PS50006">
    <property type="entry name" value="FHA_DOMAIN"/>
    <property type="match status" value="1"/>
</dbReference>
<evidence type="ECO:0000256" key="5">
    <source>
        <dbReference type="ARBA" id="ARBA00023204"/>
    </source>
</evidence>
<gene>
    <name evidence="10" type="ORF">ASPWEDRAFT_60863</name>
</gene>
<evidence type="ECO:0000256" key="7">
    <source>
        <dbReference type="ARBA" id="ARBA00044757"/>
    </source>
</evidence>
<feature type="compositionally biased region" description="Basic and acidic residues" evidence="8">
    <location>
        <begin position="489"/>
        <end position="509"/>
    </location>
</feature>